<proteinExistence type="inferred from homology"/>
<accession>A0AAD2DVV5</accession>
<comment type="similarity">
    <text evidence="1">Belongs to the NifU family.</text>
</comment>
<evidence type="ECO:0000259" key="2">
    <source>
        <dbReference type="Pfam" id="PF01106"/>
    </source>
</evidence>
<dbReference type="EMBL" id="OU503044">
    <property type="protein sequence ID" value="CAI9767874.1"/>
    <property type="molecule type" value="Genomic_DNA"/>
</dbReference>
<dbReference type="SUPFAM" id="SSF117916">
    <property type="entry name" value="Fe-S cluster assembly (FSCA) domain-like"/>
    <property type="match status" value="1"/>
</dbReference>
<dbReference type="GO" id="GO:0005506">
    <property type="term" value="F:iron ion binding"/>
    <property type="evidence" value="ECO:0007669"/>
    <property type="project" value="InterPro"/>
</dbReference>
<name>A0AAD2DVV5_9LAMI</name>
<organism evidence="3 4">
    <name type="scientific">Fraxinus pennsylvanica</name>
    <dbReference type="NCBI Taxonomy" id="56036"/>
    <lineage>
        <taxon>Eukaryota</taxon>
        <taxon>Viridiplantae</taxon>
        <taxon>Streptophyta</taxon>
        <taxon>Embryophyta</taxon>
        <taxon>Tracheophyta</taxon>
        <taxon>Spermatophyta</taxon>
        <taxon>Magnoliopsida</taxon>
        <taxon>eudicotyledons</taxon>
        <taxon>Gunneridae</taxon>
        <taxon>Pentapetalae</taxon>
        <taxon>asterids</taxon>
        <taxon>lamiids</taxon>
        <taxon>Lamiales</taxon>
        <taxon>Oleaceae</taxon>
        <taxon>Oleeae</taxon>
        <taxon>Fraxinus</taxon>
    </lineage>
</organism>
<dbReference type="GO" id="GO:0016226">
    <property type="term" value="P:iron-sulfur cluster assembly"/>
    <property type="evidence" value="ECO:0007669"/>
    <property type="project" value="InterPro"/>
</dbReference>
<dbReference type="Pfam" id="PF01106">
    <property type="entry name" value="NifU"/>
    <property type="match status" value="1"/>
</dbReference>
<gene>
    <name evidence="3" type="ORF">FPE_LOCUS15304</name>
</gene>
<dbReference type="GO" id="GO:0005198">
    <property type="term" value="F:structural molecule activity"/>
    <property type="evidence" value="ECO:0007669"/>
    <property type="project" value="UniProtKB-ARBA"/>
</dbReference>
<keyword evidence="4" id="KW-1185">Reference proteome</keyword>
<dbReference type="Gene3D" id="3.30.300.130">
    <property type="entry name" value="Fe-S cluster assembly (FSCA)"/>
    <property type="match status" value="1"/>
</dbReference>
<sequence length="150" mass="16668">MALLRNGIWETKIISYNYHPLDKQLWRPLQQQLDGFPRSSNIPNKKFQKPLSVSIRRLNLRNKNQPNNRELNVSVKASVGASGPPSATAGLYSSGQFELNIENVGKVLDNVRPYLIADGGNVDVVSLESGVVSLKLQDEGENLVIIWTEA</sequence>
<dbReference type="InterPro" id="IPR034904">
    <property type="entry name" value="FSCA_dom_sf"/>
</dbReference>
<dbReference type="InterPro" id="IPR001075">
    <property type="entry name" value="NIF_FeS_clus_asmbl_NifU_C"/>
</dbReference>
<evidence type="ECO:0000313" key="4">
    <source>
        <dbReference type="Proteomes" id="UP000834106"/>
    </source>
</evidence>
<protein>
    <recommendedName>
        <fullName evidence="2">NIF system FeS cluster assembly NifU C-terminal domain-containing protein</fullName>
    </recommendedName>
</protein>
<dbReference type="AlphaFoldDB" id="A0AAD2DVV5"/>
<feature type="domain" description="NIF system FeS cluster assembly NifU C-terminal" evidence="2">
    <location>
        <begin position="105"/>
        <end position="137"/>
    </location>
</feature>
<dbReference type="Proteomes" id="UP000834106">
    <property type="component" value="Chromosome 9"/>
</dbReference>
<reference evidence="3" key="1">
    <citation type="submission" date="2023-05" db="EMBL/GenBank/DDBJ databases">
        <authorList>
            <person name="Huff M."/>
        </authorList>
    </citation>
    <scope>NUCLEOTIDE SEQUENCE</scope>
</reference>
<dbReference type="GO" id="GO:0051536">
    <property type="term" value="F:iron-sulfur cluster binding"/>
    <property type="evidence" value="ECO:0007669"/>
    <property type="project" value="InterPro"/>
</dbReference>
<evidence type="ECO:0000313" key="3">
    <source>
        <dbReference type="EMBL" id="CAI9767874.1"/>
    </source>
</evidence>
<evidence type="ECO:0000256" key="1">
    <source>
        <dbReference type="ARBA" id="ARBA00006420"/>
    </source>
</evidence>